<organism evidence="1 2">
    <name type="scientific">Trifolium pratense</name>
    <name type="common">Red clover</name>
    <dbReference type="NCBI Taxonomy" id="57577"/>
    <lineage>
        <taxon>Eukaryota</taxon>
        <taxon>Viridiplantae</taxon>
        <taxon>Streptophyta</taxon>
        <taxon>Embryophyta</taxon>
        <taxon>Tracheophyta</taxon>
        <taxon>Spermatophyta</taxon>
        <taxon>Magnoliopsida</taxon>
        <taxon>eudicotyledons</taxon>
        <taxon>Gunneridae</taxon>
        <taxon>Pentapetalae</taxon>
        <taxon>rosids</taxon>
        <taxon>fabids</taxon>
        <taxon>Fabales</taxon>
        <taxon>Fabaceae</taxon>
        <taxon>Papilionoideae</taxon>
        <taxon>50 kb inversion clade</taxon>
        <taxon>NPAAA clade</taxon>
        <taxon>Hologalegina</taxon>
        <taxon>IRL clade</taxon>
        <taxon>Trifolieae</taxon>
        <taxon>Trifolium</taxon>
    </lineage>
</organism>
<dbReference type="Proteomes" id="UP000236291">
    <property type="component" value="Unassembled WGS sequence"/>
</dbReference>
<gene>
    <name evidence="1" type="ORF">L195_g061990</name>
</gene>
<reference evidence="1 2" key="1">
    <citation type="journal article" date="2014" name="Am. J. Bot.">
        <title>Genome assembly and annotation for red clover (Trifolium pratense; Fabaceae).</title>
        <authorList>
            <person name="Istvanek J."/>
            <person name="Jaros M."/>
            <person name="Krenek A."/>
            <person name="Repkova J."/>
        </authorList>
    </citation>
    <scope>NUCLEOTIDE SEQUENCE [LARGE SCALE GENOMIC DNA]</scope>
    <source>
        <strain evidence="2">cv. Tatra</strain>
        <tissue evidence="1">Young leaves</tissue>
    </source>
</reference>
<name>A0A2K3KD54_TRIPR</name>
<sequence length="111" mass="12851">FQTNISTNINALATDVNHLRARMGPPGFPPPRVPYPDPTPIPTTSIKLDIPRFDGSDPLGWIFKVTQFFDYHLTPEDQRLRLASFYMEGEALTWFQWMHQNGQLLTWTTFL</sequence>
<feature type="non-terminal residue" evidence="1">
    <location>
        <position position="111"/>
    </location>
</feature>
<protein>
    <submittedName>
        <fullName evidence="1">Retrotransposon protein</fullName>
    </submittedName>
</protein>
<reference evidence="1 2" key="2">
    <citation type="journal article" date="2017" name="Front. Plant Sci.">
        <title>Gene Classification and Mining of Molecular Markers Useful in Red Clover (Trifolium pratense) Breeding.</title>
        <authorList>
            <person name="Istvanek J."/>
            <person name="Dluhosova J."/>
            <person name="Dluhos P."/>
            <person name="Patkova L."/>
            <person name="Nedelnik J."/>
            <person name="Repkova J."/>
        </authorList>
    </citation>
    <scope>NUCLEOTIDE SEQUENCE [LARGE SCALE GENOMIC DNA]</scope>
    <source>
        <strain evidence="2">cv. Tatra</strain>
        <tissue evidence="1">Young leaves</tissue>
    </source>
</reference>
<dbReference type="AlphaFoldDB" id="A0A2K3KD54"/>
<feature type="non-terminal residue" evidence="1">
    <location>
        <position position="1"/>
    </location>
</feature>
<proteinExistence type="predicted"/>
<evidence type="ECO:0000313" key="1">
    <source>
        <dbReference type="EMBL" id="PNX64179.1"/>
    </source>
</evidence>
<dbReference type="EMBL" id="ASHM01162468">
    <property type="protein sequence ID" value="PNX64179.1"/>
    <property type="molecule type" value="Genomic_DNA"/>
</dbReference>
<accession>A0A2K3KD54</accession>
<comment type="caution">
    <text evidence="1">The sequence shown here is derived from an EMBL/GenBank/DDBJ whole genome shotgun (WGS) entry which is preliminary data.</text>
</comment>
<evidence type="ECO:0000313" key="2">
    <source>
        <dbReference type="Proteomes" id="UP000236291"/>
    </source>
</evidence>